<dbReference type="STRING" id="5627.A0A1C7LT81"/>
<sequence length="177" mass="20081">MLLKVPFVLLAALFNHISTTPPVPPPQPDELVKDDPFGEPIVVKTLKSVSGWRKLHARGAGGFIRIQCYRTLGRFFTYELALRNNHRLVTSGPYGVARWDISLSCKRRHMAHGVYGGALQECGYAWTAWTVYTLVNLVKRTPTEDKVLRKSFGKEWVSWAESVPYRLIPVSIEDSRI</sequence>
<comment type="caution">
    <text evidence="2">The sequence shown here is derived from an EMBL/GenBank/DDBJ whole genome shotgun (WGS) entry which is preliminary data.</text>
</comment>
<evidence type="ECO:0000256" key="1">
    <source>
        <dbReference type="SAM" id="SignalP"/>
    </source>
</evidence>
<dbReference type="Proteomes" id="UP000092993">
    <property type="component" value="Unassembled WGS sequence"/>
</dbReference>
<feature type="chain" id="PRO_5008888763" evidence="1">
    <location>
        <begin position="20"/>
        <end position="177"/>
    </location>
</feature>
<dbReference type="OrthoDB" id="422086at2759"/>
<keyword evidence="1" id="KW-0732">Signal</keyword>
<gene>
    <name evidence="2" type="ORF">A0H81_12487</name>
</gene>
<reference evidence="2 3" key="1">
    <citation type="submission" date="2016-03" db="EMBL/GenBank/DDBJ databases">
        <title>Whole genome sequencing of Grifola frondosa 9006-11.</title>
        <authorList>
            <person name="Min B."/>
            <person name="Park H."/>
            <person name="Kim J.-G."/>
            <person name="Cho H."/>
            <person name="Oh Y.-L."/>
            <person name="Kong W.-S."/>
            <person name="Choi I.-G."/>
        </authorList>
    </citation>
    <scope>NUCLEOTIDE SEQUENCE [LARGE SCALE GENOMIC DNA]</scope>
    <source>
        <strain evidence="2 3">9006-11</strain>
    </source>
</reference>
<proteinExistence type="predicted"/>
<keyword evidence="3" id="KW-1185">Reference proteome</keyword>
<feature type="signal peptide" evidence="1">
    <location>
        <begin position="1"/>
        <end position="19"/>
    </location>
</feature>
<name>A0A1C7LT81_GRIFR</name>
<dbReference type="Gene3D" id="1.20.120.1630">
    <property type="match status" value="1"/>
</dbReference>
<evidence type="ECO:0000313" key="3">
    <source>
        <dbReference type="Proteomes" id="UP000092993"/>
    </source>
</evidence>
<protein>
    <submittedName>
        <fullName evidence="2">Uncharacterized protein</fullName>
    </submittedName>
</protein>
<dbReference type="AlphaFoldDB" id="A0A1C7LT81"/>
<evidence type="ECO:0000313" key="2">
    <source>
        <dbReference type="EMBL" id="OBZ67953.1"/>
    </source>
</evidence>
<accession>A0A1C7LT81</accession>
<dbReference type="EMBL" id="LUGG01000023">
    <property type="protein sequence ID" value="OBZ67953.1"/>
    <property type="molecule type" value="Genomic_DNA"/>
</dbReference>
<organism evidence="2 3">
    <name type="scientific">Grifola frondosa</name>
    <name type="common">Maitake</name>
    <name type="synonym">Polyporus frondosus</name>
    <dbReference type="NCBI Taxonomy" id="5627"/>
    <lineage>
        <taxon>Eukaryota</taxon>
        <taxon>Fungi</taxon>
        <taxon>Dikarya</taxon>
        <taxon>Basidiomycota</taxon>
        <taxon>Agaricomycotina</taxon>
        <taxon>Agaricomycetes</taxon>
        <taxon>Polyporales</taxon>
        <taxon>Grifolaceae</taxon>
        <taxon>Grifola</taxon>
    </lineage>
</organism>